<dbReference type="InterPro" id="IPR015421">
    <property type="entry name" value="PyrdxlP-dep_Trfase_major"/>
</dbReference>
<dbReference type="GO" id="GO:0046872">
    <property type="term" value="F:metal ion binding"/>
    <property type="evidence" value="ECO:0007669"/>
    <property type="project" value="UniProtKB-KW"/>
</dbReference>
<dbReference type="SUPFAM" id="SSF53383">
    <property type="entry name" value="PLP-dependent transferases"/>
    <property type="match status" value="1"/>
</dbReference>
<dbReference type="GO" id="GO:0051536">
    <property type="term" value="F:iron-sulfur cluster binding"/>
    <property type="evidence" value="ECO:0007669"/>
    <property type="project" value="UniProtKB-KW"/>
</dbReference>
<dbReference type="FunFam" id="3.40.640.10:FF:000084">
    <property type="entry name" value="IscS-like cysteine desulfurase"/>
    <property type="match status" value="1"/>
</dbReference>
<keyword evidence="6" id="KW-0408">Iron</keyword>
<comment type="similarity">
    <text evidence="2">Belongs to the class-V pyridoxal-phosphate-dependent aminotransferase family. NifS/IscS subfamily.</text>
</comment>
<accession>A0A7V0Z3S1</accession>
<dbReference type="Gene3D" id="3.40.640.10">
    <property type="entry name" value="Type I PLP-dependent aspartate aminotransferase-like (Major domain)"/>
    <property type="match status" value="1"/>
</dbReference>
<dbReference type="InterPro" id="IPR015424">
    <property type="entry name" value="PyrdxlP-dep_Trfase"/>
</dbReference>
<dbReference type="Gene3D" id="3.90.1150.10">
    <property type="entry name" value="Aspartate Aminotransferase, domain 1"/>
    <property type="match status" value="1"/>
</dbReference>
<sequence length="411" mass="45061">MRTVYLDNGSATKIDPEVLEAMLPYLKDEYGNAQSMHSLGQKAKDALENSRAAVAGLINAPTSQIIFTSCGSESNNLAIKGVAYAYRDRGKHIIVSSIEHFSVLQAAKRLNQEGYEITYLPVDKYGVVSPDELEKNIRKDTILVSIQHANPEIGTIQDIKKLSEIVHKAGAFLHTDAVASAGIIPIDVNELGVDLLSFAGSTIYGPKGAGALFFKKGLRLVPLFDGGIQESGRRAGTENIPAIVGFGKACEIAKEELRTNAEKMAGLQKRLINELSQRIQYIYLNGHPENRLPNNVNFSVEFVEGEGMLLFLDQKGIYVTSGSACTSRALKMSHVLQAIKIDPAVAQGSVLMVLSKYNTDEDIDYILNEFPPIVTQLRNMSPLYAYFLKTGKRMEAGPGTDYEHHHDDENS</sequence>
<dbReference type="InterPro" id="IPR000192">
    <property type="entry name" value="Aminotrans_V_dom"/>
</dbReference>
<comment type="cofactor">
    <cofactor evidence="1">
        <name>pyridoxal 5'-phosphate</name>
        <dbReference type="ChEBI" id="CHEBI:597326"/>
    </cofactor>
</comment>
<evidence type="ECO:0000256" key="4">
    <source>
        <dbReference type="ARBA" id="ARBA00022723"/>
    </source>
</evidence>
<dbReference type="InterPro" id="IPR015422">
    <property type="entry name" value="PyrdxlP-dep_Trfase_small"/>
</dbReference>
<reference evidence="10" key="1">
    <citation type="journal article" date="2020" name="mSystems">
        <title>Genome- and Community-Level Interaction Insights into Carbon Utilization and Element Cycling Functions of Hydrothermarchaeota in Hydrothermal Sediment.</title>
        <authorList>
            <person name="Zhou Z."/>
            <person name="Liu Y."/>
            <person name="Xu W."/>
            <person name="Pan J."/>
            <person name="Luo Z.H."/>
            <person name="Li M."/>
        </authorList>
    </citation>
    <scope>NUCLEOTIDE SEQUENCE [LARGE SCALE GENOMIC DNA]</scope>
    <source>
        <strain evidence="10">SpSt-258</strain>
    </source>
</reference>
<keyword evidence="4" id="KW-0479">Metal-binding</keyword>
<feature type="domain" description="Aminotransferase class V" evidence="9">
    <location>
        <begin position="4"/>
        <end position="365"/>
    </location>
</feature>
<comment type="catalytic activity">
    <reaction evidence="8">
        <text>(sulfur carrier)-H + L-cysteine = (sulfur carrier)-SH + L-alanine</text>
        <dbReference type="Rhea" id="RHEA:43892"/>
        <dbReference type="Rhea" id="RHEA-COMP:14737"/>
        <dbReference type="Rhea" id="RHEA-COMP:14739"/>
        <dbReference type="ChEBI" id="CHEBI:29917"/>
        <dbReference type="ChEBI" id="CHEBI:35235"/>
        <dbReference type="ChEBI" id="CHEBI:57972"/>
        <dbReference type="ChEBI" id="CHEBI:64428"/>
        <dbReference type="EC" id="2.8.1.7"/>
    </reaction>
</comment>
<comment type="caution">
    <text evidence="10">The sequence shown here is derived from an EMBL/GenBank/DDBJ whole genome shotgun (WGS) entry which is preliminary data.</text>
</comment>
<evidence type="ECO:0000313" key="10">
    <source>
        <dbReference type="EMBL" id="HDY57984.1"/>
    </source>
</evidence>
<dbReference type="InterPro" id="IPR016454">
    <property type="entry name" value="Cysteine_dSase"/>
</dbReference>
<dbReference type="Pfam" id="PF00266">
    <property type="entry name" value="Aminotran_5"/>
    <property type="match status" value="1"/>
</dbReference>
<dbReference type="PIRSF" id="PIRSF005572">
    <property type="entry name" value="NifS"/>
    <property type="match status" value="1"/>
</dbReference>
<dbReference type="PANTHER" id="PTHR11601:SF34">
    <property type="entry name" value="CYSTEINE DESULFURASE"/>
    <property type="match status" value="1"/>
</dbReference>
<evidence type="ECO:0000256" key="1">
    <source>
        <dbReference type="ARBA" id="ARBA00001933"/>
    </source>
</evidence>
<dbReference type="AlphaFoldDB" id="A0A7V0Z3S1"/>
<name>A0A7V0Z3S1_UNCW3</name>
<keyword evidence="7" id="KW-0411">Iron-sulfur</keyword>
<evidence type="ECO:0000256" key="5">
    <source>
        <dbReference type="ARBA" id="ARBA00022898"/>
    </source>
</evidence>
<keyword evidence="5" id="KW-0663">Pyridoxal phosphate</keyword>
<organism evidence="10">
    <name type="scientific">candidate division WOR-3 bacterium</name>
    <dbReference type="NCBI Taxonomy" id="2052148"/>
    <lineage>
        <taxon>Bacteria</taxon>
        <taxon>Bacteria division WOR-3</taxon>
    </lineage>
</organism>
<evidence type="ECO:0000256" key="7">
    <source>
        <dbReference type="ARBA" id="ARBA00023014"/>
    </source>
</evidence>
<gene>
    <name evidence="10" type="ORF">ENP86_00275</name>
</gene>
<evidence type="ECO:0000259" key="9">
    <source>
        <dbReference type="Pfam" id="PF00266"/>
    </source>
</evidence>
<keyword evidence="3" id="KW-0808">Transferase</keyword>
<evidence type="ECO:0000256" key="6">
    <source>
        <dbReference type="ARBA" id="ARBA00023004"/>
    </source>
</evidence>
<proteinExistence type="inferred from homology"/>
<protein>
    <submittedName>
        <fullName evidence="10">Cysteine desulfurase</fullName>
    </submittedName>
</protein>
<evidence type="ECO:0000256" key="2">
    <source>
        <dbReference type="ARBA" id="ARBA00006490"/>
    </source>
</evidence>
<dbReference type="GO" id="GO:0031071">
    <property type="term" value="F:cysteine desulfurase activity"/>
    <property type="evidence" value="ECO:0007669"/>
    <property type="project" value="UniProtKB-EC"/>
</dbReference>
<dbReference type="NCBIfam" id="NF002806">
    <property type="entry name" value="PRK02948.1"/>
    <property type="match status" value="1"/>
</dbReference>
<evidence type="ECO:0000256" key="8">
    <source>
        <dbReference type="ARBA" id="ARBA00050776"/>
    </source>
</evidence>
<dbReference type="PANTHER" id="PTHR11601">
    <property type="entry name" value="CYSTEINE DESULFURYLASE FAMILY MEMBER"/>
    <property type="match status" value="1"/>
</dbReference>
<dbReference type="EMBL" id="DSKY01000002">
    <property type="protein sequence ID" value="HDY57984.1"/>
    <property type="molecule type" value="Genomic_DNA"/>
</dbReference>
<evidence type="ECO:0000256" key="3">
    <source>
        <dbReference type="ARBA" id="ARBA00022679"/>
    </source>
</evidence>